<dbReference type="AlphaFoldDB" id="A0A0D2FS42"/>
<protein>
    <submittedName>
        <fullName evidence="2">Uncharacterized protein</fullName>
    </submittedName>
</protein>
<dbReference type="Proteomes" id="UP000054266">
    <property type="component" value="Unassembled WGS sequence"/>
</dbReference>
<keyword evidence="3" id="KW-1185">Reference proteome</keyword>
<reference evidence="2 3" key="1">
    <citation type="submission" date="2015-01" db="EMBL/GenBank/DDBJ databases">
        <title>The Genome Sequence of Capronia semiimmersa CBS27337.</title>
        <authorList>
            <consortium name="The Broad Institute Genomics Platform"/>
            <person name="Cuomo C."/>
            <person name="de Hoog S."/>
            <person name="Gorbushina A."/>
            <person name="Stielow B."/>
            <person name="Teixiera M."/>
            <person name="Abouelleil A."/>
            <person name="Chapman S.B."/>
            <person name="Priest M."/>
            <person name="Young S.K."/>
            <person name="Wortman J."/>
            <person name="Nusbaum C."/>
            <person name="Birren B."/>
        </authorList>
    </citation>
    <scope>NUCLEOTIDE SEQUENCE [LARGE SCALE GENOMIC DNA]</scope>
    <source>
        <strain evidence="2 3">CBS 27337</strain>
    </source>
</reference>
<feature type="region of interest" description="Disordered" evidence="1">
    <location>
        <begin position="180"/>
        <end position="242"/>
    </location>
</feature>
<evidence type="ECO:0000313" key="3">
    <source>
        <dbReference type="Proteomes" id="UP000054266"/>
    </source>
</evidence>
<gene>
    <name evidence="2" type="ORF">PV04_09761</name>
</gene>
<dbReference type="EMBL" id="KN846962">
    <property type="protein sequence ID" value="KIW62869.1"/>
    <property type="molecule type" value="Genomic_DNA"/>
</dbReference>
<evidence type="ECO:0000313" key="2">
    <source>
        <dbReference type="EMBL" id="KIW62869.1"/>
    </source>
</evidence>
<sequence length="336" mass="37555">MAKKERDFEYFNIHVKLWVVNRQLHLFNEEWNGKRVELPPLNSDGEDPLDVYVRKARELCEDITAKVAAAGRGKKPTNYAKGVDSKHIDWQSIQLQSNRIRDLLVIVQEDHASRLSTGNSTPNHDLRDGATSAVKHFDSYMEVWASSHLVGPEAEDGELGLKRLPRYTRRFEVAHEAFHEVHRRQQAPPGPQDTADDASGDRMDPDPASTRAGRVREEHPGTPSDTTASRSSGYDKGDEDTDDEVEIVAEQKGDEIDGYDSSDKDADSEVEIVAEQKGDEINGYDSSDKDTDSEVEIVGEQMGNEIVGEQKGNEIDAYSISGLVGFLTWQTELQES</sequence>
<proteinExistence type="predicted"/>
<feature type="compositionally biased region" description="Polar residues" evidence="1">
    <location>
        <begin position="223"/>
        <end position="232"/>
    </location>
</feature>
<name>A0A0D2FS42_9EURO</name>
<dbReference type="HOGENOM" id="CLU_826389_0_0_1"/>
<evidence type="ECO:0000256" key="1">
    <source>
        <dbReference type="SAM" id="MobiDB-lite"/>
    </source>
</evidence>
<accession>A0A0D2FS42</accession>
<organism evidence="2 3">
    <name type="scientific">Phialophora macrospora</name>
    <dbReference type="NCBI Taxonomy" id="1851006"/>
    <lineage>
        <taxon>Eukaryota</taxon>
        <taxon>Fungi</taxon>
        <taxon>Dikarya</taxon>
        <taxon>Ascomycota</taxon>
        <taxon>Pezizomycotina</taxon>
        <taxon>Eurotiomycetes</taxon>
        <taxon>Chaetothyriomycetidae</taxon>
        <taxon>Chaetothyriales</taxon>
        <taxon>Herpotrichiellaceae</taxon>
        <taxon>Phialophora</taxon>
    </lineage>
</organism>